<organism evidence="10 11">
    <name type="scientific">Pelagomonas calceolata</name>
    <dbReference type="NCBI Taxonomy" id="35677"/>
    <lineage>
        <taxon>Eukaryota</taxon>
        <taxon>Sar</taxon>
        <taxon>Stramenopiles</taxon>
        <taxon>Ochrophyta</taxon>
        <taxon>Pelagophyceae</taxon>
        <taxon>Pelagomonadales</taxon>
        <taxon>Pelagomonadaceae</taxon>
        <taxon>Pelagomonas</taxon>
    </lineage>
</organism>
<dbReference type="PIRSF" id="PIRSF000157">
    <property type="entry name" value="Oxoglu_dh_E1"/>
    <property type="match status" value="1"/>
</dbReference>
<evidence type="ECO:0000256" key="2">
    <source>
        <dbReference type="ARBA" id="ARBA00006936"/>
    </source>
</evidence>
<dbReference type="CDD" id="cd02016">
    <property type="entry name" value="TPP_E1_OGDC_like"/>
    <property type="match status" value="1"/>
</dbReference>
<dbReference type="NCBIfam" id="NF006914">
    <property type="entry name" value="PRK09404.1"/>
    <property type="match status" value="1"/>
</dbReference>
<feature type="domain" description="Transketolase-like pyrimidine-binding" evidence="9">
    <location>
        <begin position="637"/>
        <end position="852"/>
    </location>
</feature>
<dbReference type="InterPro" id="IPR001017">
    <property type="entry name" value="DH_E1"/>
</dbReference>
<dbReference type="SMART" id="SM00861">
    <property type="entry name" value="Transket_pyr"/>
    <property type="match status" value="1"/>
</dbReference>
<sequence>MLSRMRPARALATRAAAAAEEFATGTSSAYADAQYLAWQRDPASVHSSWASYFASGAFALPPQLGGAPAAGAAAAAQVPAGDAESTLQGLTGADTARAMHLIAAYQRRGHERADLDPLRLAGDRPRLRDLDPATYGFEPGDADRALRLASAPGSAVAGLLGNADVNDDGLTTLAELDDFLRDTYCGTVGVEAEHITNLCKQNWLRSRIEVPRKPLTLDERTHVLERLAFAEKFENVLATKFNTAKRFGLEGCESMIGGMKTMVDAATLCGVTDVIIGMPHRAPPAGGGLHAARAGGRLNVLCNVVRKPIEVIFREFLGTARDQAAGGAAWSASGDVKYHLGTAYDRSYPDGRKVRIELLPNPSHLEAVTPLVVGKARARMDAQGDARGDAVLPVIVHGDAAFAGQGVVYETMQMVALEAYGTGGTIHVICNNQVGFTATPEQGRSTMYASDLGKAFGAPIFHVNADDPEAVCRVFETAVAWRHEFKTDVIVDLVGYRKFGHNEIDEPTFTQPMMYAKVRTQPSVLTKYLETVAATEPVVPAADVARIVAHVDDVFARAFEAKDTFTWDRDVWGQNWQKIVTPADVGHGAFGKTGASPDALAAVGAALSTVPDGFKLHRRLRGRLAGFAEAVASGEGVDWALGEALAFGTLLLDGMPIRFTGQDVQRGTFTHRHAVVHDQDDGREYCFVNHIHADQPAKLAIHNSFLSEYGVLGFELGYSYESPDVLCIWEAQFGDFVNGAQIVIDQFLSSGEAKWMRQTGLVVLLPHGYQGQGPEHSSCRIERFLQNSDEDPDVIPPDLDTIEGQTRQVQLNNWQIINPSTPANYFHALRRQQHRDFRKPLIVASTKALLRHKLAVSSLDEFATGSRFRRTYGEAYPDEVVADADVRRLVLCSGKIYYELLEARRRLDGPSDVALAPARRSTLVRVEQISPFPFDQVAAYAATYANAEVVWAQEEPKNQGAWYFVRDRIMTATRVLNRREVRPGYCGRETMASTAEGYGAVHDAQQKHIIDVALSDELSALPFGALAAEDDREAAA</sequence>
<dbReference type="Pfam" id="PF16078">
    <property type="entry name" value="2-oxogl_dehyd_N"/>
    <property type="match status" value="1"/>
</dbReference>
<keyword evidence="5" id="KW-0786">Thiamine pyrophosphate</keyword>
<dbReference type="GO" id="GO:0030976">
    <property type="term" value="F:thiamine pyrophosphate binding"/>
    <property type="evidence" value="ECO:0007669"/>
    <property type="project" value="InterPro"/>
</dbReference>
<dbReference type="GO" id="GO:0004591">
    <property type="term" value="F:oxoglutarate dehydrogenase (succinyl-transferring) activity"/>
    <property type="evidence" value="ECO:0007669"/>
    <property type="project" value="UniProtKB-EC"/>
</dbReference>
<dbReference type="Pfam" id="PF02779">
    <property type="entry name" value="Transket_pyr"/>
    <property type="match status" value="1"/>
</dbReference>
<keyword evidence="4" id="KW-0560">Oxidoreductase</keyword>
<gene>
    <name evidence="10" type="ORF">PECAL_3P28870</name>
</gene>
<dbReference type="PANTHER" id="PTHR23152:SF4">
    <property type="entry name" value="2-OXOADIPATE DEHYDROGENASE COMPLEX COMPONENT E1"/>
    <property type="match status" value="1"/>
</dbReference>
<dbReference type="Gene3D" id="3.40.50.12470">
    <property type="match status" value="1"/>
</dbReference>
<evidence type="ECO:0000256" key="5">
    <source>
        <dbReference type="ARBA" id="ARBA00023052"/>
    </source>
</evidence>
<comment type="caution">
    <text evidence="10">The sequence shown here is derived from an EMBL/GenBank/DDBJ whole genome shotgun (WGS) entry which is preliminary data.</text>
</comment>
<dbReference type="GO" id="GO:0005739">
    <property type="term" value="C:mitochondrion"/>
    <property type="evidence" value="ECO:0007669"/>
    <property type="project" value="TreeGrafter"/>
</dbReference>
<dbReference type="PANTHER" id="PTHR23152">
    <property type="entry name" value="2-OXOGLUTARATE DEHYDROGENASE"/>
    <property type="match status" value="1"/>
</dbReference>
<dbReference type="Proteomes" id="UP000789595">
    <property type="component" value="Unassembled WGS sequence"/>
</dbReference>
<dbReference type="InterPro" id="IPR029061">
    <property type="entry name" value="THDP-binding"/>
</dbReference>
<dbReference type="NCBIfam" id="NF008907">
    <property type="entry name" value="PRK12270.1"/>
    <property type="match status" value="1"/>
</dbReference>
<comment type="function">
    <text evidence="6">The 2-oxoglutarate dehydrogenase complex catalyzes the overall conversion of 2-oxoglutarate to succinyl-CoA and CO(2). It contains multiple copies of three enzymatic components: 2-oxoglutarate dehydrogenase (E1), dihydrolipoamide succinyltransferase (E2) and lipoamide dehydrogenase (E3).</text>
</comment>
<dbReference type="Pfam" id="PF16870">
    <property type="entry name" value="OxoGdeHyase_C"/>
    <property type="match status" value="1"/>
</dbReference>
<dbReference type="EC" id="1.2.4.2" evidence="3"/>
<evidence type="ECO:0000313" key="11">
    <source>
        <dbReference type="Proteomes" id="UP000789595"/>
    </source>
</evidence>
<dbReference type="EMBL" id="CAKKNE010000003">
    <property type="protein sequence ID" value="CAH0372835.1"/>
    <property type="molecule type" value="Genomic_DNA"/>
</dbReference>
<keyword evidence="11" id="KW-1185">Reference proteome</keyword>
<dbReference type="AlphaFoldDB" id="A0A8J2WZW8"/>
<comment type="cofactor">
    <cofactor evidence="1">
        <name>thiamine diphosphate</name>
        <dbReference type="ChEBI" id="CHEBI:58937"/>
    </cofactor>
</comment>
<dbReference type="InterPro" id="IPR005475">
    <property type="entry name" value="Transketolase-like_Pyr-bd"/>
</dbReference>
<evidence type="ECO:0000313" key="10">
    <source>
        <dbReference type="EMBL" id="CAH0372835.1"/>
    </source>
</evidence>
<protein>
    <recommendedName>
        <fullName evidence="7">2-oxoglutarate dehydrogenase, mitochondrial</fullName>
        <ecNumber evidence="3">1.2.4.2</ecNumber>
    </recommendedName>
    <alternativeName>
        <fullName evidence="8">2-oxoglutarate dehydrogenase complex component E1</fullName>
    </alternativeName>
</protein>
<dbReference type="NCBIfam" id="TIGR00239">
    <property type="entry name" value="2oxo_dh_E1"/>
    <property type="match status" value="1"/>
</dbReference>
<evidence type="ECO:0000256" key="6">
    <source>
        <dbReference type="ARBA" id="ARBA00037426"/>
    </source>
</evidence>
<dbReference type="InterPro" id="IPR032106">
    <property type="entry name" value="2-oxogl_dehyd_N"/>
</dbReference>
<evidence type="ECO:0000256" key="3">
    <source>
        <dbReference type="ARBA" id="ARBA00012280"/>
    </source>
</evidence>
<dbReference type="Gene3D" id="3.40.50.11610">
    <property type="entry name" value="Multifunctional 2-oxoglutarate metabolism enzyme, C-terminal domain"/>
    <property type="match status" value="1"/>
</dbReference>
<accession>A0A8J2WZW8</accession>
<evidence type="ECO:0000256" key="7">
    <source>
        <dbReference type="ARBA" id="ARBA00040267"/>
    </source>
</evidence>
<proteinExistence type="inferred from homology"/>
<dbReference type="InterPro" id="IPR011603">
    <property type="entry name" value="2oxoglutarate_DH_E1"/>
</dbReference>
<dbReference type="SUPFAM" id="SSF52518">
    <property type="entry name" value="Thiamin diphosphate-binding fold (THDP-binding)"/>
    <property type="match status" value="2"/>
</dbReference>
<dbReference type="GO" id="GO:0006099">
    <property type="term" value="P:tricarboxylic acid cycle"/>
    <property type="evidence" value="ECO:0007669"/>
    <property type="project" value="TreeGrafter"/>
</dbReference>
<dbReference type="Gene3D" id="3.40.50.970">
    <property type="match status" value="1"/>
</dbReference>
<evidence type="ECO:0000256" key="1">
    <source>
        <dbReference type="ARBA" id="ARBA00001964"/>
    </source>
</evidence>
<dbReference type="InterPro" id="IPR031717">
    <property type="entry name" value="ODO-1/KGD_C"/>
</dbReference>
<dbReference type="Gene3D" id="1.10.287.1150">
    <property type="entry name" value="TPP helical domain"/>
    <property type="match status" value="1"/>
</dbReference>
<dbReference type="OrthoDB" id="413077at2759"/>
<evidence type="ECO:0000256" key="4">
    <source>
        <dbReference type="ARBA" id="ARBA00023002"/>
    </source>
</evidence>
<dbReference type="Pfam" id="PF00676">
    <property type="entry name" value="E1_dh"/>
    <property type="match status" value="1"/>
</dbReference>
<reference evidence="10" key="1">
    <citation type="submission" date="2021-11" db="EMBL/GenBank/DDBJ databases">
        <authorList>
            <consortium name="Genoscope - CEA"/>
            <person name="William W."/>
        </authorList>
    </citation>
    <scope>NUCLEOTIDE SEQUENCE</scope>
</reference>
<dbReference type="InterPro" id="IPR042179">
    <property type="entry name" value="KGD_C_sf"/>
</dbReference>
<comment type="similarity">
    <text evidence="2">Belongs to the alpha-ketoglutarate dehydrogenase family.</text>
</comment>
<dbReference type="GO" id="GO:0045252">
    <property type="term" value="C:oxoglutarate dehydrogenase complex"/>
    <property type="evidence" value="ECO:0007669"/>
    <property type="project" value="TreeGrafter"/>
</dbReference>
<evidence type="ECO:0000259" key="9">
    <source>
        <dbReference type="SMART" id="SM00861"/>
    </source>
</evidence>
<name>A0A8J2WZW8_9STRA</name>
<dbReference type="FunFam" id="3.40.50.12470:FF:000003">
    <property type="entry name" value="2-oxoglutarate dehydrogenase E1 component"/>
    <property type="match status" value="1"/>
</dbReference>
<evidence type="ECO:0000256" key="8">
    <source>
        <dbReference type="ARBA" id="ARBA00042984"/>
    </source>
</evidence>